<evidence type="ECO:0000256" key="1">
    <source>
        <dbReference type="SAM" id="SignalP"/>
    </source>
</evidence>
<feature type="chain" id="PRO_5009288948" description="DUF4440 domain-containing protein" evidence="1">
    <location>
        <begin position="20"/>
        <end position="150"/>
    </location>
</feature>
<reference evidence="4" key="1">
    <citation type="submission" date="2016-10" db="EMBL/GenBank/DDBJ databases">
        <authorList>
            <person name="Varghese N."/>
            <person name="Submissions S."/>
        </authorList>
    </citation>
    <scope>NUCLEOTIDE SEQUENCE [LARGE SCALE GENOMIC DNA]</scope>
    <source>
        <strain evidence="4">DSM 21580</strain>
    </source>
</reference>
<gene>
    <name evidence="3" type="ORF">SAMN05421847_1387</name>
</gene>
<dbReference type="SUPFAM" id="SSF54427">
    <property type="entry name" value="NTF2-like"/>
    <property type="match status" value="1"/>
</dbReference>
<proteinExistence type="predicted"/>
<dbReference type="Gene3D" id="3.10.450.50">
    <property type="match status" value="1"/>
</dbReference>
<evidence type="ECO:0000313" key="3">
    <source>
        <dbReference type="EMBL" id="SEG04826.1"/>
    </source>
</evidence>
<protein>
    <recommendedName>
        <fullName evidence="2">DUF4440 domain-containing protein</fullName>
    </recommendedName>
</protein>
<feature type="domain" description="DUF4440" evidence="2">
    <location>
        <begin position="30"/>
        <end position="141"/>
    </location>
</feature>
<evidence type="ECO:0000259" key="2">
    <source>
        <dbReference type="Pfam" id="PF14534"/>
    </source>
</evidence>
<sequence length="150" mass="17210">MKFILSSFLIFGIYIGALAQKATSSDQEKIKSVLMQYNKAVQNLDVSNTENLFTEDSQLFESGGVEGSYAHYKEHHLVPELMEFKSFVYNNYKVKIDVDGKYSFATETYDYVITVKKDDRVVKRKGVTTSVLKKINGKWKIMISHNSSRK</sequence>
<accession>A0A1H5X0P5</accession>
<dbReference type="InterPro" id="IPR032710">
    <property type="entry name" value="NTF2-like_dom_sf"/>
</dbReference>
<dbReference type="OrthoDB" id="6491893at2"/>
<keyword evidence="4" id="KW-1185">Reference proteome</keyword>
<name>A0A1H5X0P5_9FLAO</name>
<dbReference type="RefSeq" id="WP_103913357.1">
    <property type="nucleotide sequence ID" value="NZ_FNUS01000002.1"/>
</dbReference>
<dbReference type="EMBL" id="FNUS01000002">
    <property type="protein sequence ID" value="SEG04826.1"/>
    <property type="molecule type" value="Genomic_DNA"/>
</dbReference>
<keyword evidence="1" id="KW-0732">Signal</keyword>
<dbReference type="Pfam" id="PF14534">
    <property type="entry name" value="DUF4440"/>
    <property type="match status" value="1"/>
</dbReference>
<dbReference type="AlphaFoldDB" id="A0A1H5X0P5"/>
<dbReference type="Proteomes" id="UP000236738">
    <property type="component" value="Unassembled WGS sequence"/>
</dbReference>
<organism evidence="3 4">
    <name type="scientific">Halpernia humi</name>
    <dbReference type="NCBI Taxonomy" id="493375"/>
    <lineage>
        <taxon>Bacteria</taxon>
        <taxon>Pseudomonadati</taxon>
        <taxon>Bacteroidota</taxon>
        <taxon>Flavobacteriia</taxon>
        <taxon>Flavobacteriales</taxon>
        <taxon>Weeksellaceae</taxon>
        <taxon>Chryseobacterium group</taxon>
        <taxon>Halpernia</taxon>
    </lineage>
</organism>
<dbReference type="InterPro" id="IPR027843">
    <property type="entry name" value="DUF4440"/>
</dbReference>
<feature type="signal peptide" evidence="1">
    <location>
        <begin position="1"/>
        <end position="19"/>
    </location>
</feature>
<evidence type="ECO:0000313" key="4">
    <source>
        <dbReference type="Proteomes" id="UP000236738"/>
    </source>
</evidence>